<feature type="transmembrane region" description="Helical" evidence="7">
    <location>
        <begin position="6"/>
        <end position="28"/>
    </location>
</feature>
<dbReference type="SUPFAM" id="SSF161098">
    <property type="entry name" value="MetI-like"/>
    <property type="match status" value="1"/>
</dbReference>
<evidence type="ECO:0000313" key="9">
    <source>
        <dbReference type="EMBL" id="TQC54168.1"/>
    </source>
</evidence>
<keyword evidence="5 7" id="KW-1133">Transmembrane helix</keyword>
<dbReference type="OrthoDB" id="398315at2"/>
<evidence type="ECO:0000259" key="8">
    <source>
        <dbReference type="PROSITE" id="PS50928"/>
    </source>
</evidence>
<dbReference type="Gene3D" id="1.10.3720.10">
    <property type="entry name" value="MetI-like"/>
    <property type="match status" value="1"/>
</dbReference>
<evidence type="ECO:0000313" key="10">
    <source>
        <dbReference type="Proteomes" id="UP000320801"/>
    </source>
</evidence>
<comment type="caution">
    <text evidence="9">The sequence shown here is derived from an EMBL/GenBank/DDBJ whole genome shotgun (WGS) entry which is preliminary data.</text>
</comment>
<dbReference type="InterPro" id="IPR035906">
    <property type="entry name" value="MetI-like_sf"/>
</dbReference>
<dbReference type="InterPro" id="IPR000515">
    <property type="entry name" value="MetI-like"/>
</dbReference>
<keyword evidence="6 7" id="KW-0472">Membrane</keyword>
<feature type="transmembrane region" description="Helical" evidence="7">
    <location>
        <begin position="222"/>
        <end position="242"/>
    </location>
</feature>
<dbReference type="PANTHER" id="PTHR30465">
    <property type="entry name" value="INNER MEMBRANE ABC TRANSPORTER"/>
    <property type="match status" value="1"/>
</dbReference>
<evidence type="ECO:0000256" key="4">
    <source>
        <dbReference type="ARBA" id="ARBA00022692"/>
    </source>
</evidence>
<comment type="subcellular location">
    <subcellularLocation>
        <location evidence="1">Cell membrane</location>
        <topology evidence="1">Multi-pass membrane protein</topology>
    </subcellularLocation>
</comment>
<gene>
    <name evidence="9" type="ORF">E1I18_00110</name>
</gene>
<dbReference type="GO" id="GO:0055085">
    <property type="term" value="P:transmembrane transport"/>
    <property type="evidence" value="ECO:0007669"/>
    <property type="project" value="InterPro"/>
</dbReference>
<dbReference type="AlphaFoldDB" id="A0A507SYG5"/>
<evidence type="ECO:0000256" key="3">
    <source>
        <dbReference type="ARBA" id="ARBA00022475"/>
    </source>
</evidence>
<dbReference type="EMBL" id="SMDN01000001">
    <property type="protein sequence ID" value="TQC54168.1"/>
    <property type="molecule type" value="Genomic_DNA"/>
</dbReference>
<dbReference type="Proteomes" id="UP000320801">
    <property type="component" value="Unassembled WGS sequence"/>
</dbReference>
<feature type="domain" description="ABC transmembrane type-1" evidence="8">
    <location>
        <begin position="76"/>
        <end position="279"/>
    </location>
</feature>
<sequence>MKFLNYLTYLFKNIILNFIVIVAILFFVHFSLSIHYSNNFSLLNSLKYIANILIFNYGTIQLDTQKSVVDLFNPYFLLSFVILFISFILSFIIGFLISYKLAKNSQNYWLKSINTIVFIVSSIPIFILGALLIILNNSLKLPIIYIDSFYENYAATILSLLVPILTLIIVVVPMIVAFNYPILRKIIQSQYYTHALAMSYSNRKTFFSVIVRNWIAQGVQNFVYIYIFLISFGMVIERFFYIPGQSFIFQYLKDRNYFNLLMHTILVNISIVFVIKSISDLVNYSLDVEKNMKVFRLRGIKWVR</sequence>
<organism evidence="9 10">
    <name type="scientific">Mycoplasmopsis mucosicanis</name>
    <dbReference type="NCBI Taxonomy" id="458208"/>
    <lineage>
        <taxon>Bacteria</taxon>
        <taxon>Bacillati</taxon>
        <taxon>Mycoplasmatota</taxon>
        <taxon>Mycoplasmoidales</taxon>
        <taxon>Metamycoplasmataceae</taxon>
        <taxon>Mycoplasmopsis</taxon>
    </lineage>
</organism>
<dbReference type="GO" id="GO:0005886">
    <property type="term" value="C:plasma membrane"/>
    <property type="evidence" value="ECO:0007669"/>
    <property type="project" value="UniProtKB-SubCell"/>
</dbReference>
<feature type="transmembrane region" description="Helical" evidence="7">
    <location>
        <begin position="75"/>
        <end position="101"/>
    </location>
</feature>
<evidence type="ECO:0000256" key="6">
    <source>
        <dbReference type="ARBA" id="ARBA00023136"/>
    </source>
</evidence>
<proteinExistence type="predicted"/>
<protein>
    <submittedName>
        <fullName evidence="9">ABC transporter permease subunit</fullName>
    </submittedName>
</protein>
<keyword evidence="2" id="KW-0813">Transport</keyword>
<evidence type="ECO:0000256" key="7">
    <source>
        <dbReference type="SAM" id="Phobius"/>
    </source>
</evidence>
<evidence type="ECO:0000256" key="5">
    <source>
        <dbReference type="ARBA" id="ARBA00022989"/>
    </source>
</evidence>
<evidence type="ECO:0000256" key="1">
    <source>
        <dbReference type="ARBA" id="ARBA00004651"/>
    </source>
</evidence>
<name>A0A507SYG5_9BACT</name>
<dbReference type="PANTHER" id="PTHR30465:SF0">
    <property type="entry name" value="OLIGOPEPTIDE TRANSPORT SYSTEM PERMEASE PROTEIN APPB"/>
    <property type="match status" value="1"/>
</dbReference>
<dbReference type="PROSITE" id="PS50928">
    <property type="entry name" value="ABC_TM1"/>
    <property type="match status" value="1"/>
</dbReference>
<accession>A0A507SYG5</accession>
<keyword evidence="4 7" id="KW-0812">Transmembrane</keyword>
<keyword evidence="10" id="KW-1185">Reference proteome</keyword>
<feature type="transmembrane region" description="Helical" evidence="7">
    <location>
        <begin position="155"/>
        <end position="180"/>
    </location>
</feature>
<evidence type="ECO:0000256" key="2">
    <source>
        <dbReference type="ARBA" id="ARBA00022448"/>
    </source>
</evidence>
<keyword evidence="3" id="KW-1003">Cell membrane</keyword>
<dbReference type="RefSeq" id="WP_141483580.1">
    <property type="nucleotide sequence ID" value="NZ_SMDN01000001.1"/>
</dbReference>
<feature type="transmembrane region" description="Helical" evidence="7">
    <location>
        <begin position="113"/>
        <end position="135"/>
    </location>
</feature>
<reference evidence="9 10" key="1">
    <citation type="submission" date="2019-03" db="EMBL/GenBank/DDBJ databases">
        <title>Characterization of a novel Mycoplasma cynos real-time PCR assay.</title>
        <authorList>
            <person name="Tallmadge R.L."/>
            <person name="Mitchell P.K."/>
            <person name="Goodman L."/>
        </authorList>
    </citation>
    <scope>NUCLEOTIDE SEQUENCE [LARGE SCALE GENOMIC DNA]</scope>
    <source>
        <strain evidence="9 10">1642</strain>
    </source>
</reference>
<feature type="transmembrane region" description="Helical" evidence="7">
    <location>
        <begin position="257"/>
        <end position="275"/>
    </location>
</feature>